<dbReference type="PRINTS" id="PR00237">
    <property type="entry name" value="GPCRRHODOPSN"/>
</dbReference>
<evidence type="ECO:0000256" key="8">
    <source>
        <dbReference type="ARBA" id="ARBA00023170"/>
    </source>
</evidence>
<evidence type="ECO:0000256" key="7">
    <source>
        <dbReference type="ARBA" id="ARBA00023157"/>
    </source>
</evidence>
<evidence type="ECO:0000256" key="2">
    <source>
        <dbReference type="ARBA" id="ARBA00022475"/>
    </source>
</evidence>
<evidence type="ECO:0000256" key="5">
    <source>
        <dbReference type="ARBA" id="ARBA00023040"/>
    </source>
</evidence>
<dbReference type="InterPro" id="IPR000276">
    <property type="entry name" value="GPCR_Rhodpsn"/>
</dbReference>
<dbReference type="InterPro" id="IPR008103">
    <property type="entry name" value="KiSS_1_rcpt"/>
</dbReference>
<evidence type="ECO:0000256" key="10">
    <source>
        <dbReference type="ARBA" id="ARBA00023224"/>
    </source>
</evidence>
<evidence type="ECO:0000256" key="3">
    <source>
        <dbReference type="ARBA" id="ARBA00022692"/>
    </source>
</evidence>
<feature type="non-terminal residue" evidence="13">
    <location>
        <position position="182"/>
    </location>
</feature>
<keyword evidence="10" id="KW-0807">Transducer</keyword>
<evidence type="ECO:0000256" key="1">
    <source>
        <dbReference type="ARBA" id="ARBA00004651"/>
    </source>
</evidence>
<keyword evidence="4 11" id="KW-1133">Transmembrane helix</keyword>
<evidence type="ECO:0000256" key="9">
    <source>
        <dbReference type="ARBA" id="ARBA00023180"/>
    </source>
</evidence>
<accession>A0ABS2XFB0</accession>
<reference evidence="13" key="1">
    <citation type="journal article" date="2021" name="Cell">
        <title>Tracing the genetic footprints of vertebrate landing in non-teleost ray-finned fishes.</title>
        <authorList>
            <person name="Bi X."/>
            <person name="Wang K."/>
            <person name="Yang L."/>
            <person name="Pan H."/>
            <person name="Jiang H."/>
            <person name="Wei Q."/>
            <person name="Fang M."/>
            <person name="Yu H."/>
            <person name="Zhu C."/>
            <person name="Cai Y."/>
            <person name="He Y."/>
            <person name="Gan X."/>
            <person name="Zeng H."/>
            <person name="Yu D."/>
            <person name="Zhu Y."/>
            <person name="Jiang H."/>
            <person name="Qiu Q."/>
            <person name="Yang H."/>
            <person name="Zhang Y.E."/>
            <person name="Wang W."/>
            <person name="Zhu M."/>
            <person name="He S."/>
            <person name="Zhang G."/>
        </authorList>
    </citation>
    <scope>NUCLEOTIDE SEQUENCE</scope>
    <source>
        <strain evidence="13">Pddl_001</strain>
    </source>
</reference>
<evidence type="ECO:0000313" key="14">
    <source>
        <dbReference type="Proteomes" id="UP001166093"/>
    </source>
</evidence>
<keyword evidence="6 11" id="KW-0472">Membrane</keyword>
<dbReference type="PANTHER" id="PTHR45695:SF23">
    <property type="entry name" value="GALANIN-LIKE G-PROTEIN COUPLED RECEPTOR NPR-9"/>
    <property type="match status" value="1"/>
</dbReference>
<keyword evidence="5" id="KW-0297">G-protein coupled receptor</keyword>
<feature type="non-terminal residue" evidence="13">
    <location>
        <position position="1"/>
    </location>
</feature>
<dbReference type="Gene3D" id="1.20.1070.10">
    <property type="entry name" value="Rhodopsin 7-helix transmembrane proteins"/>
    <property type="match status" value="1"/>
</dbReference>
<sequence length="182" mass="21116">MALYHRIEVGLWYGLRTYCIEKFPTEAQQKVYILYSFLAVYLLPLITICVCYTLMLKRVGRPVVEPIDNNYQPVPQLSERSVVLRARVSRMVVAIVLLFSVCWGPIQLFLLVQGFYRGFQANYETYKIKTWANCMSYANSALNPIVYSFMGESFRKSFKKAFPSMFRRRVRDGTRAAVTTAT</sequence>
<proteinExistence type="predicted"/>
<keyword evidence="8" id="KW-0675">Receptor</keyword>
<keyword evidence="14" id="KW-1185">Reference proteome</keyword>
<dbReference type="PANTHER" id="PTHR45695">
    <property type="entry name" value="LEUCOKININ RECEPTOR-RELATED"/>
    <property type="match status" value="1"/>
</dbReference>
<keyword evidence="2" id="KW-1003">Cell membrane</keyword>
<dbReference type="EMBL" id="JAAWVQ010024068">
    <property type="protein sequence ID" value="MBN3272786.1"/>
    <property type="molecule type" value="Genomic_DNA"/>
</dbReference>
<dbReference type="SUPFAM" id="SSF81321">
    <property type="entry name" value="Family A G protein-coupled receptor-like"/>
    <property type="match status" value="1"/>
</dbReference>
<comment type="subcellular location">
    <subcellularLocation>
        <location evidence="1">Cell membrane</location>
        <topology evidence="1">Multi-pass membrane protein</topology>
    </subcellularLocation>
</comment>
<evidence type="ECO:0000256" key="6">
    <source>
        <dbReference type="ARBA" id="ARBA00023136"/>
    </source>
</evidence>
<dbReference type="InterPro" id="IPR017452">
    <property type="entry name" value="GPCR_Rhodpsn_7TM"/>
</dbReference>
<evidence type="ECO:0000256" key="4">
    <source>
        <dbReference type="ARBA" id="ARBA00022989"/>
    </source>
</evidence>
<dbReference type="Pfam" id="PF00001">
    <property type="entry name" value="7tm_1"/>
    <property type="match status" value="1"/>
</dbReference>
<evidence type="ECO:0000256" key="11">
    <source>
        <dbReference type="SAM" id="Phobius"/>
    </source>
</evidence>
<organism evidence="13 14">
    <name type="scientific">Polyodon spathula</name>
    <name type="common">North American paddlefish</name>
    <name type="synonym">Squalus spathula</name>
    <dbReference type="NCBI Taxonomy" id="7913"/>
    <lineage>
        <taxon>Eukaryota</taxon>
        <taxon>Metazoa</taxon>
        <taxon>Chordata</taxon>
        <taxon>Craniata</taxon>
        <taxon>Vertebrata</taxon>
        <taxon>Euteleostomi</taxon>
        <taxon>Actinopterygii</taxon>
        <taxon>Chondrostei</taxon>
        <taxon>Acipenseriformes</taxon>
        <taxon>Polyodontidae</taxon>
        <taxon>Polyodon</taxon>
    </lineage>
</organism>
<feature type="transmembrane region" description="Helical" evidence="11">
    <location>
        <begin position="91"/>
        <end position="110"/>
    </location>
</feature>
<comment type="caution">
    <text evidence="13">The sequence shown here is derived from an EMBL/GenBank/DDBJ whole genome shotgun (WGS) entry which is preliminary data.</text>
</comment>
<gene>
    <name evidence="13" type="primary">Gpr54_4</name>
    <name evidence="13" type="ORF">GTO93_0017554</name>
</gene>
<keyword evidence="9" id="KW-0325">Glycoprotein</keyword>
<dbReference type="PRINTS" id="PR01728">
    <property type="entry name" value="KISS1RECEPTR"/>
</dbReference>
<feature type="domain" description="G-protein coupled receptors family 1 profile" evidence="12">
    <location>
        <begin position="17"/>
        <end position="147"/>
    </location>
</feature>
<feature type="transmembrane region" description="Helical" evidence="11">
    <location>
        <begin position="32"/>
        <end position="55"/>
    </location>
</feature>
<dbReference type="Proteomes" id="UP001166093">
    <property type="component" value="Unassembled WGS sequence"/>
</dbReference>
<protein>
    <submittedName>
        <fullName evidence="13">GPR54 protein</fullName>
    </submittedName>
</protein>
<dbReference type="PROSITE" id="PS50262">
    <property type="entry name" value="G_PROTEIN_RECEP_F1_2"/>
    <property type="match status" value="1"/>
</dbReference>
<evidence type="ECO:0000313" key="13">
    <source>
        <dbReference type="EMBL" id="MBN3272786.1"/>
    </source>
</evidence>
<name>A0ABS2XFB0_POLSP</name>
<evidence type="ECO:0000259" key="12">
    <source>
        <dbReference type="PROSITE" id="PS50262"/>
    </source>
</evidence>
<keyword evidence="3 11" id="KW-0812">Transmembrane</keyword>
<keyword evidence="7" id="KW-1015">Disulfide bond</keyword>